<evidence type="ECO:0000313" key="5">
    <source>
        <dbReference type="Proteomes" id="UP000247409"/>
    </source>
</evidence>
<dbReference type="STRING" id="448386.A0A2V3J4D2"/>
<evidence type="ECO:0000256" key="2">
    <source>
        <dbReference type="ARBA" id="ARBA00022679"/>
    </source>
</evidence>
<dbReference type="Gene3D" id="3.40.50.300">
    <property type="entry name" value="P-loop containing nucleotide triphosphate hydrolases"/>
    <property type="match status" value="1"/>
</dbReference>
<gene>
    <name evidence="4" type="ORF">BWQ96_00885</name>
</gene>
<dbReference type="Proteomes" id="UP000247409">
    <property type="component" value="Unassembled WGS sequence"/>
</dbReference>
<proteinExistence type="inferred from homology"/>
<dbReference type="Pfam" id="PF00685">
    <property type="entry name" value="Sulfotransfer_1"/>
    <property type="match status" value="1"/>
</dbReference>
<evidence type="ECO:0000259" key="3">
    <source>
        <dbReference type="Pfam" id="PF00685"/>
    </source>
</evidence>
<keyword evidence="5" id="KW-1185">Reference proteome</keyword>
<dbReference type="SUPFAM" id="SSF52540">
    <property type="entry name" value="P-loop containing nucleoside triphosphate hydrolases"/>
    <property type="match status" value="1"/>
</dbReference>
<reference evidence="4 5" key="1">
    <citation type="journal article" date="2018" name="Mol. Biol. Evol.">
        <title>Analysis of the draft genome of the red seaweed Gracilariopsis chorda provides insights into genome size evolution in Rhodophyta.</title>
        <authorList>
            <person name="Lee J."/>
            <person name="Yang E.C."/>
            <person name="Graf L."/>
            <person name="Yang J.H."/>
            <person name="Qiu H."/>
            <person name="Zel Zion U."/>
            <person name="Chan C.X."/>
            <person name="Stephens T.G."/>
            <person name="Weber A.P.M."/>
            <person name="Boo G.H."/>
            <person name="Boo S.M."/>
            <person name="Kim K.M."/>
            <person name="Shin Y."/>
            <person name="Jung M."/>
            <person name="Lee S.J."/>
            <person name="Yim H.S."/>
            <person name="Lee J.H."/>
            <person name="Bhattacharya D."/>
            <person name="Yoon H.S."/>
        </authorList>
    </citation>
    <scope>NUCLEOTIDE SEQUENCE [LARGE SCALE GENOMIC DNA]</scope>
    <source>
        <strain evidence="4 5">SKKU-2015</strain>
        <tissue evidence="4">Whole body</tissue>
    </source>
</reference>
<protein>
    <submittedName>
        <fullName evidence="4">Sulfotransferase 4A1</fullName>
    </submittedName>
</protein>
<name>A0A2V3J4D2_9FLOR</name>
<feature type="domain" description="Sulfotransferase" evidence="3">
    <location>
        <begin position="44"/>
        <end position="259"/>
    </location>
</feature>
<comment type="similarity">
    <text evidence="1">Belongs to the sulfotransferase 1 family.</text>
</comment>
<evidence type="ECO:0000313" key="4">
    <source>
        <dbReference type="EMBL" id="PXF49311.1"/>
    </source>
</evidence>
<dbReference type="EMBL" id="NBIV01000006">
    <property type="protein sequence ID" value="PXF49311.1"/>
    <property type="molecule type" value="Genomic_DNA"/>
</dbReference>
<dbReference type="GO" id="GO:0008146">
    <property type="term" value="F:sulfotransferase activity"/>
    <property type="evidence" value="ECO:0007669"/>
    <property type="project" value="InterPro"/>
</dbReference>
<dbReference type="InterPro" id="IPR027417">
    <property type="entry name" value="P-loop_NTPase"/>
</dbReference>
<accession>A0A2V3J4D2</accession>
<organism evidence="4 5">
    <name type="scientific">Gracilariopsis chorda</name>
    <dbReference type="NCBI Taxonomy" id="448386"/>
    <lineage>
        <taxon>Eukaryota</taxon>
        <taxon>Rhodophyta</taxon>
        <taxon>Florideophyceae</taxon>
        <taxon>Rhodymeniophycidae</taxon>
        <taxon>Gracilariales</taxon>
        <taxon>Gracilariaceae</taxon>
        <taxon>Gracilariopsis</taxon>
    </lineage>
</organism>
<comment type="caution">
    <text evidence="4">The sequence shown here is derived from an EMBL/GenBank/DDBJ whole genome shotgun (WGS) entry which is preliminary data.</text>
</comment>
<evidence type="ECO:0000256" key="1">
    <source>
        <dbReference type="ARBA" id="ARBA00005771"/>
    </source>
</evidence>
<keyword evidence="2 4" id="KW-0808">Transferase</keyword>
<dbReference type="AlphaFoldDB" id="A0A2V3J4D2"/>
<dbReference type="PANTHER" id="PTHR11783">
    <property type="entry name" value="SULFOTRANSFERASE SULT"/>
    <property type="match status" value="1"/>
</dbReference>
<dbReference type="InterPro" id="IPR000863">
    <property type="entry name" value="Sulfotransferase_dom"/>
</dbReference>
<dbReference type="OrthoDB" id="205623at2759"/>
<sequence>MASERTDDPQTSSEAESVVTLLLDEIYRCESHFYSRQKPADVGVIISSPMKSGTTLAQQMVYQMMAIVGRVESDPKGELFNDISEVVPSLEVRDATGIQESIHRYEPAFWKSHADASHFKGWNGKYMYCVRNPINAVRSLLDFTYDWILDDPPRSLPVLRSVYASFVKKILLADVDAEIAGWFAHTKSWLESDNDVLYLIFEDVVKDIGGTIRRIARFVGIDISEEQVKVVKEKCSRDVMARDPRFNDISISKLMGWKIGGGSRVKTEGDGLFKRIELDPQVERNVWGKFEKVFDLKTYEELVHELRKRNDRTLAHAIRN</sequence>